<comment type="caution">
    <text evidence="2">The sequence shown here is derived from an EMBL/GenBank/DDBJ whole genome shotgun (WGS) entry which is preliminary data.</text>
</comment>
<dbReference type="EMBL" id="BART01009210">
    <property type="protein sequence ID" value="GAG64687.1"/>
    <property type="molecule type" value="Genomic_DNA"/>
</dbReference>
<accession>X1A3D6</accession>
<keyword evidence="1" id="KW-0812">Transmembrane</keyword>
<gene>
    <name evidence="2" type="ORF">S01H4_20471</name>
</gene>
<keyword evidence="1" id="KW-1133">Transmembrane helix</keyword>
<proteinExistence type="predicted"/>
<feature type="transmembrane region" description="Helical" evidence="1">
    <location>
        <begin position="55"/>
        <end position="76"/>
    </location>
</feature>
<evidence type="ECO:0000313" key="2">
    <source>
        <dbReference type="EMBL" id="GAG64687.1"/>
    </source>
</evidence>
<organism evidence="2">
    <name type="scientific">marine sediment metagenome</name>
    <dbReference type="NCBI Taxonomy" id="412755"/>
    <lineage>
        <taxon>unclassified sequences</taxon>
        <taxon>metagenomes</taxon>
        <taxon>ecological metagenomes</taxon>
    </lineage>
</organism>
<evidence type="ECO:0000256" key="1">
    <source>
        <dbReference type="SAM" id="Phobius"/>
    </source>
</evidence>
<sequence>DITDLELGPYKLFFEKGKEIILVAFFDKYDSIINVRQRLVEFLGLEKLSGIWKVLLAYLMSVAGSLVIHFSFFFAFNSFNT</sequence>
<keyword evidence="1" id="KW-0472">Membrane</keyword>
<feature type="non-terminal residue" evidence="2">
    <location>
        <position position="1"/>
    </location>
</feature>
<reference evidence="2" key="1">
    <citation type="journal article" date="2014" name="Front. Microbiol.">
        <title>High frequency of phylogenetically diverse reductive dehalogenase-homologous genes in deep subseafloor sedimentary metagenomes.</title>
        <authorList>
            <person name="Kawai M."/>
            <person name="Futagami T."/>
            <person name="Toyoda A."/>
            <person name="Takaki Y."/>
            <person name="Nishi S."/>
            <person name="Hori S."/>
            <person name="Arai W."/>
            <person name="Tsubouchi T."/>
            <person name="Morono Y."/>
            <person name="Uchiyama I."/>
            <person name="Ito T."/>
            <person name="Fujiyama A."/>
            <person name="Inagaki F."/>
            <person name="Takami H."/>
        </authorList>
    </citation>
    <scope>NUCLEOTIDE SEQUENCE</scope>
    <source>
        <strain evidence="2">Expedition CK06-06</strain>
    </source>
</reference>
<dbReference type="AlphaFoldDB" id="X1A3D6"/>
<name>X1A3D6_9ZZZZ</name>
<protein>
    <submittedName>
        <fullName evidence="2">Uncharacterized protein</fullName>
    </submittedName>
</protein>